<evidence type="ECO:0000256" key="1">
    <source>
        <dbReference type="SAM" id="Phobius"/>
    </source>
</evidence>
<organism evidence="2 3">
    <name type="scientific">Portunus trituberculatus</name>
    <name type="common">Swimming crab</name>
    <name type="synonym">Neptunus trituberculatus</name>
    <dbReference type="NCBI Taxonomy" id="210409"/>
    <lineage>
        <taxon>Eukaryota</taxon>
        <taxon>Metazoa</taxon>
        <taxon>Ecdysozoa</taxon>
        <taxon>Arthropoda</taxon>
        <taxon>Crustacea</taxon>
        <taxon>Multicrustacea</taxon>
        <taxon>Malacostraca</taxon>
        <taxon>Eumalacostraca</taxon>
        <taxon>Eucarida</taxon>
        <taxon>Decapoda</taxon>
        <taxon>Pleocyemata</taxon>
        <taxon>Brachyura</taxon>
        <taxon>Eubrachyura</taxon>
        <taxon>Portunoidea</taxon>
        <taxon>Portunidae</taxon>
        <taxon>Portuninae</taxon>
        <taxon>Portunus</taxon>
    </lineage>
</organism>
<comment type="caution">
    <text evidence="2">The sequence shown here is derived from an EMBL/GenBank/DDBJ whole genome shotgun (WGS) entry which is preliminary data.</text>
</comment>
<accession>A0A5B7DWU2</accession>
<gene>
    <name evidence="2" type="ORF">E2C01_019127</name>
</gene>
<protein>
    <submittedName>
        <fullName evidence="2">Uncharacterized protein</fullName>
    </submittedName>
</protein>
<name>A0A5B7DWU2_PORTR</name>
<feature type="transmembrane region" description="Helical" evidence="1">
    <location>
        <begin position="21"/>
        <end position="43"/>
    </location>
</feature>
<keyword evidence="1" id="KW-1133">Transmembrane helix</keyword>
<proteinExistence type="predicted"/>
<keyword evidence="1" id="KW-0472">Membrane</keyword>
<dbReference type="AlphaFoldDB" id="A0A5B7DWU2"/>
<keyword evidence="3" id="KW-1185">Reference proteome</keyword>
<dbReference type="Proteomes" id="UP000324222">
    <property type="component" value="Unassembled WGS sequence"/>
</dbReference>
<reference evidence="2 3" key="1">
    <citation type="submission" date="2019-05" db="EMBL/GenBank/DDBJ databases">
        <title>Another draft genome of Portunus trituberculatus and its Hox gene families provides insights of decapod evolution.</title>
        <authorList>
            <person name="Jeong J.-H."/>
            <person name="Song I."/>
            <person name="Kim S."/>
            <person name="Choi T."/>
            <person name="Kim D."/>
            <person name="Ryu S."/>
            <person name="Kim W."/>
        </authorList>
    </citation>
    <scope>NUCLEOTIDE SEQUENCE [LARGE SCALE GENOMIC DNA]</scope>
    <source>
        <tissue evidence="2">Muscle</tissue>
    </source>
</reference>
<sequence>MVMVLKRLVYGLKVVLFLARMLPLNLTIRRIFTLFLFSMIRLFHLH</sequence>
<evidence type="ECO:0000313" key="2">
    <source>
        <dbReference type="EMBL" id="MPC26000.1"/>
    </source>
</evidence>
<keyword evidence="1" id="KW-0812">Transmembrane</keyword>
<evidence type="ECO:0000313" key="3">
    <source>
        <dbReference type="Proteomes" id="UP000324222"/>
    </source>
</evidence>
<dbReference type="EMBL" id="VSRR010001540">
    <property type="protein sequence ID" value="MPC26000.1"/>
    <property type="molecule type" value="Genomic_DNA"/>
</dbReference>